<accession>A0AAW7R335</accession>
<feature type="transmembrane region" description="Helical" evidence="8">
    <location>
        <begin position="103"/>
        <end position="124"/>
    </location>
</feature>
<dbReference type="EMBL" id="JAGGJB010000008">
    <property type="protein sequence ID" value="MDN7125694.1"/>
    <property type="molecule type" value="Genomic_DNA"/>
</dbReference>
<feature type="transmembrane region" description="Helical" evidence="8">
    <location>
        <begin position="265"/>
        <end position="287"/>
    </location>
</feature>
<proteinExistence type="inferred from homology"/>
<dbReference type="RefSeq" id="WP_301775129.1">
    <property type="nucleotide sequence ID" value="NZ_JAGGJB010000008.1"/>
</dbReference>
<evidence type="ECO:0000256" key="7">
    <source>
        <dbReference type="ARBA" id="ARBA00023136"/>
    </source>
</evidence>
<comment type="subcellular location">
    <subcellularLocation>
        <location evidence="1">Cell membrane</location>
        <topology evidence="1">Multi-pass membrane protein</topology>
    </subcellularLocation>
</comment>
<comment type="similarity">
    <text evidence="2">Belongs to the binding-protein-dependent transport system permease family. FecCD subfamily.</text>
</comment>
<dbReference type="CDD" id="cd06550">
    <property type="entry name" value="TM_ABC_iron-siderophores_like"/>
    <property type="match status" value="1"/>
</dbReference>
<evidence type="ECO:0000256" key="1">
    <source>
        <dbReference type="ARBA" id="ARBA00004651"/>
    </source>
</evidence>
<dbReference type="InterPro" id="IPR037294">
    <property type="entry name" value="ABC_BtuC-like"/>
</dbReference>
<dbReference type="Proteomes" id="UP001169492">
    <property type="component" value="Unassembled WGS sequence"/>
</dbReference>
<evidence type="ECO:0000313" key="9">
    <source>
        <dbReference type="EMBL" id="MDN7125694.1"/>
    </source>
</evidence>
<feature type="transmembrane region" description="Helical" evidence="8">
    <location>
        <begin position="45"/>
        <end position="65"/>
    </location>
</feature>
<dbReference type="GO" id="GO:0005886">
    <property type="term" value="C:plasma membrane"/>
    <property type="evidence" value="ECO:0007669"/>
    <property type="project" value="UniProtKB-SubCell"/>
</dbReference>
<feature type="transmembrane region" description="Helical" evidence="8">
    <location>
        <begin position="131"/>
        <end position="152"/>
    </location>
</feature>
<dbReference type="Pfam" id="PF01032">
    <property type="entry name" value="FecCD"/>
    <property type="match status" value="1"/>
</dbReference>
<keyword evidence="6 8" id="KW-1133">Transmembrane helix</keyword>
<dbReference type="PANTHER" id="PTHR30472">
    <property type="entry name" value="FERRIC ENTEROBACTIN TRANSPORT SYSTEM PERMEASE PROTEIN"/>
    <property type="match status" value="1"/>
</dbReference>
<dbReference type="GO" id="GO:0022857">
    <property type="term" value="F:transmembrane transporter activity"/>
    <property type="evidence" value="ECO:0007669"/>
    <property type="project" value="InterPro"/>
</dbReference>
<evidence type="ECO:0000313" key="10">
    <source>
        <dbReference type="Proteomes" id="UP001169492"/>
    </source>
</evidence>
<keyword evidence="7 8" id="KW-0472">Membrane</keyword>
<evidence type="ECO:0000256" key="8">
    <source>
        <dbReference type="SAM" id="Phobius"/>
    </source>
</evidence>
<dbReference type="PANTHER" id="PTHR30472:SF25">
    <property type="entry name" value="ABC TRANSPORTER PERMEASE PROTEIN MJ0876-RELATED"/>
    <property type="match status" value="1"/>
</dbReference>
<feature type="transmembrane region" description="Helical" evidence="8">
    <location>
        <begin position="293"/>
        <end position="312"/>
    </location>
</feature>
<feature type="transmembrane region" description="Helical" evidence="8">
    <location>
        <begin position="223"/>
        <end position="253"/>
    </location>
</feature>
<feature type="transmembrane region" description="Helical" evidence="8">
    <location>
        <begin position="77"/>
        <end position="97"/>
    </location>
</feature>
<dbReference type="AlphaFoldDB" id="A0AAW7R335"/>
<dbReference type="SUPFAM" id="SSF81345">
    <property type="entry name" value="ABC transporter involved in vitamin B12 uptake, BtuC"/>
    <property type="match status" value="1"/>
</dbReference>
<keyword evidence="4" id="KW-1003">Cell membrane</keyword>
<organism evidence="9 10">
    <name type="scientific">Pseudidiomarina terrestris</name>
    <dbReference type="NCBI Taxonomy" id="2820060"/>
    <lineage>
        <taxon>Bacteria</taxon>
        <taxon>Pseudomonadati</taxon>
        <taxon>Pseudomonadota</taxon>
        <taxon>Gammaproteobacteria</taxon>
        <taxon>Alteromonadales</taxon>
        <taxon>Idiomarinaceae</taxon>
        <taxon>Pseudidiomarina</taxon>
    </lineage>
</organism>
<gene>
    <name evidence="9" type="ORF">J6I90_12455</name>
</gene>
<protein>
    <submittedName>
        <fullName evidence="9">Iron ABC transporter permease</fullName>
    </submittedName>
</protein>
<dbReference type="Gene3D" id="1.10.3470.10">
    <property type="entry name" value="ABC transporter involved in vitamin B12 uptake, BtuC"/>
    <property type="match status" value="1"/>
</dbReference>
<feature type="transmembrane region" description="Helical" evidence="8">
    <location>
        <begin position="180"/>
        <end position="197"/>
    </location>
</feature>
<name>A0AAW7R335_9GAMM</name>
<evidence type="ECO:0000256" key="5">
    <source>
        <dbReference type="ARBA" id="ARBA00022692"/>
    </source>
</evidence>
<reference evidence="9 10" key="1">
    <citation type="submission" date="2021-03" db="EMBL/GenBank/DDBJ databases">
        <title>Pseudidiomarina terrestris, a new bacterium isolated from saline soil.</title>
        <authorList>
            <person name="Galisteo C."/>
            <person name="De La Haba R."/>
            <person name="Sanchez-Porro C."/>
            <person name="Ventosa A."/>
        </authorList>
    </citation>
    <scope>NUCLEOTIDE SEQUENCE [LARGE SCALE GENOMIC DNA]</scope>
    <source>
        <strain evidence="9 10">1APP75-32.1</strain>
    </source>
</reference>
<evidence type="ECO:0000256" key="3">
    <source>
        <dbReference type="ARBA" id="ARBA00022448"/>
    </source>
</evidence>
<evidence type="ECO:0000256" key="6">
    <source>
        <dbReference type="ARBA" id="ARBA00022989"/>
    </source>
</evidence>
<keyword evidence="5 8" id="KW-0812">Transmembrane</keyword>
<keyword evidence="3" id="KW-0813">Transport</keyword>
<comment type="caution">
    <text evidence="9">The sequence shown here is derived from an EMBL/GenBank/DDBJ whole genome shotgun (WGS) entry which is preliminary data.</text>
</comment>
<dbReference type="InterPro" id="IPR000522">
    <property type="entry name" value="ABC_transptr_permease_BtuC"/>
</dbReference>
<evidence type="ECO:0000256" key="4">
    <source>
        <dbReference type="ARBA" id="ARBA00022475"/>
    </source>
</evidence>
<evidence type="ECO:0000256" key="2">
    <source>
        <dbReference type="ARBA" id="ARBA00007935"/>
    </source>
</evidence>
<sequence>MLRVSLLLAIVCVALLGLHMMMGSSGWGYDYLGAAASTILFDIRLPRALLALLNGIALGTAGAVLQVMFRNPLAEPGITGIAGGSALTIVVVLYSGLTLPLSGLLPVVGMLGGLLSLIALWLIAGGHTSGLRLILAGVAVASFCGALLALVLNLAPNPFAYLEWSLWLLGSVANRGWEQIYLLVPSMVLAFGLLYWQRNFINAHIFDQQTLASLGFRQNWSAWWVLASVTLLISASVVTAGVISFVGLLAPHLARLLGENRPPQLMVLSGLGGGALLLLIDAVVKLVPTTVELQLGVVAAFIGAPWLVYLLMRQARA</sequence>